<dbReference type="PANTHER" id="PTHR11183">
    <property type="entry name" value="GLYCOGENIN SUBFAMILY MEMBER"/>
    <property type="match status" value="1"/>
</dbReference>
<protein>
    <recommendedName>
        <fullName evidence="2">glycogenin glucosyltransferase</fullName>
        <ecNumber evidence="2">2.4.1.186</ecNumber>
    </recommendedName>
</protein>
<dbReference type="Proteomes" id="UP001219518">
    <property type="component" value="Unassembled WGS sequence"/>
</dbReference>
<feature type="region of interest" description="Disordered" evidence="3">
    <location>
        <begin position="353"/>
        <end position="435"/>
    </location>
</feature>
<dbReference type="InterPro" id="IPR002495">
    <property type="entry name" value="Glyco_trans_8"/>
</dbReference>
<feature type="compositionally biased region" description="Polar residues" evidence="3">
    <location>
        <begin position="423"/>
        <end position="434"/>
    </location>
</feature>
<dbReference type="CDD" id="cd02537">
    <property type="entry name" value="GT8_Glycogenin"/>
    <property type="match status" value="1"/>
</dbReference>
<dbReference type="EMBL" id="JAHWGI010000990">
    <property type="protein sequence ID" value="KAK3920266.1"/>
    <property type="molecule type" value="Genomic_DNA"/>
</dbReference>
<dbReference type="GO" id="GO:0005978">
    <property type="term" value="P:glycogen biosynthetic process"/>
    <property type="evidence" value="ECO:0007669"/>
    <property type="project" value="UniProtKB-ARBA"/>
</dbReference>
<organism evidence="4 5">
    <name type="scientific">Frankliniella fusca</name>
    <dbReference type="NCBI Taxonomy" id="407009"/>
    <lineage>
        <taxon>Eukaryota</taxon>
        <taxon>Metazoa</taxon>
        <taxon>Ecdysozoa</taxon>
        <taxon>Arthropoda</taxon>
        <taxon>Hexapoda</taxon>
        <taxon>Insecta</taxon>
        <taxon>Pterygota</taxon>
        <taxon>Neoptera</taxon>
        <taxon>Paraneoptera</taxon>
        <taxon>Thysanoptera</taxon>
        <taxon>Terebrantia</taxon>
        <taxon>Thripoidea</taxon>
        <taxon>Thripidae</taxon>
        <taxon>Frankliniella</taxon>
    </lineage>
</organism>
<evidence type="ECO:0000256" key="3">
    <source>
        <dbReference type="SAM" id="MobiDB-lite"/>
    </source>
</evidence>
<feature type="compositionally biased region" description="Pro residues" evidence="3">
    <location>
        <begin position="408"/>
        <end position="418"/>
    </location>
</feature>
<dbReference type="Pfam" id="PF01501">
    <property type="entry name" value="Glyco_transf_8"/>
    <property type="match status" value="1"/>
</dbReference>
<evidence type="ECO:0000256" key="2">
    <source>
        <dbReference type="ARBA" id="ARBA00038934"/>
    </source>
</evidence>
<name>A0AAE1HGJ4_9NEOP</name>
<reference evidence="4" key="2">
    <citation type="journal article" date="2023" name="BMC Genomics">
        <title>Pest status, molecular evolution, and epigenetic factors derived from the genome assembly of Frankliniella fusca, a thysanopteran phytovirus vector.</title>
        <authorList>
            <person name="Catto M.A."/>
            <person name="Labadie P.E."/>
            <person name="Jacobson A.L."/>
            <person name="Kennedy G.G."/>
            <person name="Srinivasan R."/>
            <person name="Hunt B.G."/>
        </authorList>
    </citation>
    <scope>NUCLEOTIDE SEQUENCE</scope>
    <source>
        <strain evidence="4">PL_HMW_Pooled</strain>
    </source>
</reference>
<proteinExistence type="inferred from homology"/>
<dbReference type="AlphaFoldDB" id="A0AAE1HGJ4"/>
<evidence type="ECO:0000313" key="5">
    <source>
        <dbReference type="Proteomes" id="UP001219518"/>
    </source>
</evidence>
<dbReference type="SUPFAM" id="SSF53448">
    <property type="entry name" value="Nucleotide-diphospho-sugar transferases"/>
    <property type="match status" value="1"/>
</dbReference>
<comment type="similarity">
    <text evidence="1">Belongs to the glycosyltransferase 8 family. Glycogenin subfamily.</text>
</comment>
<dbReference type="EC" id="2.4.1.186" evidence="2"/>
<evidence type="ECO:0000313" key="4">
    <source>
        <dbReference type="EMBL" id="KAK3920266.1"/>
    </source>
</evidence>
<dbReference type="FunFam" id="3.90.550.10:FF:000085">
    <property type="entry name" value="Glycogenin, isoform B"/>
    <property type="match status" value="1"/>
</dbReference>
<feature type="compositionally biased region" description="Polar residues" evidence="3">
    <location>
        <begin position="353"/>
        <end position="372"/>
    </location>
</feature>
<evidence type="ECO:0000256" key="1">
    <source>
        <dbReference type="ARBA" id="ARBA00038162"/>
    </source>
</evidence>
<dbReference type="GO" id="GO:0008466">
    <property type="term" value="F:glycogenin glucosyltransferase activity"/>
    <property type="evidence" value="ECO:0007669"/>
    <property type="project" value="UniProtKB-EC"/>
</dbReference>
<reference evidence="4" key="1">
    <citation type="submission" date="2021-07" db="EMBL/GenBank/DDBJ databases">
        <authorList>
            <person name="Catto M.A."/>
            <person name="Jacobson A."/>
            <person name="Kennedy G."/>
            <person name="Labadie P."/>
            <person name="Hunt B.G."/>
            <person name="Srinivasan R."/>
        </authorList>
    </citation>
    <scope>NUCLEOTIDE SEQUENCE</scope>
    <source>
        <strain evidence="4">PL_HMW_Pooled</strain>
        <tissue evidence="4">Head</tissue>
    </source>
</reference>
<dbReference type="InterPro" id="IPR050587">
    <property type="entry name" value="GNT1/Glycosyltrans_8"/>
</dbReference>
<sequence>MGGFAWVTLATNDSYSLGALVLAHSLRRVNTAHQLAVLITPGVTPSMREKLGAVFDSVTEVNVLDSRDAANLALLARPDLGITFTKLHCWRLTQYEKCCFLDADTLVIQNCDELSEREELSAAPDVGWPDCFNSGVFVYRPSLDTFKSLMDFALQFGSFDGGDQGLLNLYFKDWAHKDISKHLPFIYNMCSTACYSYLPAFKQFGSNAKIVHFIGASKPWICYLDSESRVVQAPGEFSHVKDLLQYWWDVFCQDVHSNLSPAMHVDYSFFQSPHSHPAHHELGPTLPSHNPTSNMFVDPWESYIERYQQEVQMQKQKEDWLAILSKDERQRGCETPQNDSTEVFEEHYWKSNDSASNTNFQNQSNEGHPSSSYHHESDHGASSWSNPNYELVERPPEGGHLVVNENPAPAPPHSPPPIHNNDHGSQGQVDNNDSAGLAGALANLTLGAPRSAEQTALEDQWRRQAWEQGHIDYMGRDSFDNIWKRPQPSPEALKVDPSPPGTPPVGAPQEAQGSEPLDPNAPVPPKRKGSGPAKGKK</sequence>
<dbReference type="Gene3D" id="3.90.550.10">
    <property type="entry name" value="Spore Coat Polysaccharide Biosynthesis Protein SpsA, Chain A"/>
    <property type="match status" value="1"/>
</dbReference>
<accession>A0AAE1HGJ4</accession>
<feature type="compositionally biased region" description="Pro residues" evidence="3">
    <location>
        <begin position="497"/>
        <end position="506"/>
    </location>
</feature>
<gene>
    <name evidence="4" type="ORF">KUF71_009553</name>
</gene>
<comment type="caution">
    <text evidence="4">The sequence shown here is derived from an EMBL/GenBank/DDBJ whole genome shotgun (WGS) entry which is preliminary data.</text>
</comment>
<feature type="compositionally biased region" description="Basic residues" evidence="3">
    <location>
        <begin position="525"/>
        <end position="537"/>
    </location>
</feature>
<dbReference type="InterPro" id="IPR029044">
    <property type="entry name" value="Nucleotide-diphossugar_trans"/>
</dbReference>
<keyword evidence="5" id="KW-1185">Reference proteome</keyword>
<feature type="region of interest" description="Disordered" evidence="3">
    <location>
        <begin position="477"/>
        <end position="537"/>
    </location>
</feature>